<dbReference type="InterPro" id="IPR016181">
    <property type="entry name" value="Acyl_CoA_acyltransferase"/>
</dbReference>
<accession>A0A7W1XC23</accession>
<dbReference type="InterPro" id="IPR000182">
    <property type="entry name" value="GNAT_dom"/>
</dbReference>
<dbReference type="EMBL" id="JACEIP010000024">
    <property type="protein sequence ID" value="MBA4543906.1"/>
    <property type="molecule type" value="Genomic_DNA"/>
</dbReference>
<feature type="domain" description="N-acetyltransferase" evidence="1">
    <location>
        <begin position="1"/>
        <end position="135"/>
    </location>
</feature>
<sequence length="141" mass="15757">MLQVQQAAYRVEAKMIGCEELPPLKDTKDSIKQSGETFLGFFAGEELAGFLAFKRTGDFIRICRLAVSPSHFRRGVASALLKKVLQEDGVKEWGVTTGKANLPAIRCYEKHGFVRVAERLTPEGIVLIYLRKQLTKSEKKG</sequence>
<evidence type="ECO:0000259" key="1">
    <source>
        <dbReference type="PROSITE" id="PS51186"/>
    </source>
</evidence>
<protein>
    <submittedName>
        <fullName evidence="2">GNAT family N-acetyltransferase</fullName>
    </submittedName>
</protein>
<dbReference type="Gene3D" id="3.40.630.30">
    <property type="match status" value="1"/>
</dbReference>
<dbReference type="Proteomes" id="UP000530514">
    <property type="component" value="Unassembled WGS sequence"/>
</dbReference>
<evidence type="ECO:0000313" key="2">
    <source>
        <dbReference type="EMBL" id="MBA4543906.1"/>
    </source>
</evidence>
<proteinExistence type="predicted"/>
<dbReference type="AlphaFoldDB" id="A0A7W1XC23"/>
<dbReference type="PROSITE" id="PS51186">
    <property type="entry name" value="GNAT"/>
    <property type="match status" value="1"/>
</dbReference>
<dbReference type="Pfam" id="PF00583">
    <property type="entry name" value="Acetyltransf_1"/>
    <property type="match status" value="1"/>
</dbReference>
<dbReference type="GO" id="GO:0016747">
    <property type="term" value="F:acyltransferase activity, transferring groups other than amino-acyl groups"/>
    <property type="evidence" value="ECO:0007669"/>
    <property type="project" value="InterPro"/>
</dbReference>
<gene>
    <name evidence="2" type="ORF">H1164_13520</name>
</gene>
<organism evidence="2 3">
    <name type="scientific">Thermoactinomyces daqus</name>
    <dbReference type="NCBI Taxonomy" id="1329516"/>
    <lineage>
        <taxon>Bacteria</taxon>
        <taxon>Bacillati</taxon>
        <taxon>Bacillota</taxon>
        <taxon>Bacilli</taxon>
        <taxon>Bacillales</taxon>
        <taxon>Thermoactinomycetaceae</taxon>
        <taxon>Thermoactinomyces</taxon>
    </lineage>
</organism>
<comment type="caution">
    <text evidence="2">The sequence shown here is derived from an EMBL/GenBank/DDBJ whole genome shotgun (WGS) entry which is preliminary data.</text>
</comment>
<reference evidence="2 3" key="1">
    <citation type="submission" date="2020-07" db="EMBL/GenBank/DDBJ databases">
        <authorList>
            <person name="Feng H."/>
        </authorList>
    </citation>
    <scope>NUCLEOTIDE SEQUENCE [LARGE SCALE GENOMIC DNA]</scope>
    <source>
        <strain evidence="3">s-11</strain>
    </source>
</reference>
<dbReference type="CDD" id="cd04301">
    <property type="entry name" value="NAT_SF"/>
    <property type="match status" value="1"/>
</dbReference>
<evidence type="ECO:0000313" key="3">
    <source>
        <dbReference type="Proteomes" id="UP000530514"/>
    </source>
</evidence>
<dbReference type="SUPFAM" id="SSF55729">
    <property type="entry name" value="Acyl-CoA N-acyltransferases (Nat)"/>
    <property type="match status" value="1"/>
</dbReference>
<keyword evidence="2" id="KW-0808">Transferase</keyword>
<name>A0A7W1XC23_9BACL</name>
<keyword evidence="3" id="KW-1185">Reference proteome</keyword>